<organism evidence="2 3">
    <name type="scientific">Aquamicrobium zhengzhouense</name>
    <dbReference type="NCBI Taxonomy" id="2781738"/>
    <lineage>
        <taxon>Bacteria</taxon>
        <taxon>Pseudomonadati</taxon>
        <taxon>Pseudomonadota</taxon>
        <taxon>Alphaproteobacteria</taxon>
        <taxon>Hyphomicrobiales</taxon>
        <taxon>Phyllobacteriaceae</taxon>
        <taxon>Aquamicrobium</taxon>
    </lineage>
</organism>
<sequence length="242" mass="26509">MKPVTYIAPALLALALSPLAALAGDVAELNILGFSADGKVFAFEEYGVQDGSGFPYANRYYIDVETDRSVPGSPVRIRIDDESASVADAREKARHLGAKIYDEDELASNRGTLVASNPVTERSADPHRVALNPRPVFPPIDPLLEFRIEEIFVEQPKRCEGLVETKGFKLIRIGVEPGKETRVLHEDEAIPDSRGCPTGYRIGGVQTFFPDDAEPVYAILIAVETLGFEGPDFRWIAIPGRL</sequence>
<comment type="caution">
    <text evidence="2">The sequence shown here is derived from an EMBL/GenBank/DDBJ whole genome shotgun (WGS) entry which is preliminary data.</text>
</comment>
<dbReference type="Pfam" id="PF10016">
    <property type="entry name" value="DUF2259"/>
    <property type="match status" value="1"/>
</dbReference>
<accession>A0ABS0S860</accession>
<dbReference type="InterPro" id="IPR018725">
    <property type="entry name" value="DUF2259_secreted"/>
</dbReference>
<evidence type="ECO:0000313" key="3">
    <source>
        <dbReference type="Proteomes" id="UP000601789"/>
    </source>
</evidence>
<evidence type="ECO:0000256" key="1">
    <source>
        <dbReference type="SAM" id="SignalP"/>
    </source>
</evidence>
<dbReference type="EMBL" id="JADGMQ010000001">
    <property type="protein sequence ID" value="MBI1619484.1"/>
    <property type="molecule type" value="Genomic_DNA"/>
</dbReference>
<dbReference type="RefSeq" id="WP_198473824.1">
    <property type="nucleotide sequence ID" value="NZ_JADGMQ010000001.1"/>
</dbReference>
<feature type="signal peptide" evidence="1">
    <location>
        <begin position="1"/>
        <end position="23"/>
    </location>
</feature>
<feature type="chain" id="PRO_5046501949" evidence="1">
    <location>
        <begin position="24"/>
        <end position="242"/>
    </location>
</feature>
<reference evidence="2 3" key="1">
    <citation type="submission" date="2020-10" db="EMBL/GenBank/DDBJ databases">
        <title>Aquamicrobium zhengzhouensis sp. nov., a exopolysaccharide producing bacterium isolated from farmland soil.</title>
        <authorList>
            <person name="Wang X."/>
        </authorList>
    </citation>
    <scope>NUCLEOTIDE SEQUENCE [LARGE SCALE GENOMIC DNA]</scope>
    <source>
        <strain evidence="3">cd-1</strain>
    </source>
</reference>
<keyword evidence="3" id="KW-1185">Reference proteome</keyword>
<name>A0ABS0S860_9HYPH</name>
<proteinExistence type="predicted"/>
<gene>
    <name evidence="2" type="ORF">IOD40_02230</name>
</gene>
<dbReference type="Proteomes" id="UP000601789">
    <property type="component" value="Unassembled WGS sequence"/>
</dbReference>
<evidence type="ECO:0000313" key="2">
    <source>
        <dbReference type="EMBL" id="MBI1619484.1"/>
    </source>
</evidence>
<protein>
    <submittedName>
        <fullName evidence="2">DUF2259 domain-containing protein</fullName>
    </submittedName>
</protein>
<keyword evidence="1" id="KW-0732">Signal</keyword>